<keyword evidence="1" id="KW-1185">Reference proteome</keyword>
<sequence length="132" mass="14810">MPQYKPLFGEDFVNACGFNEETVQLSKGNVQISFPSRLPERKLITSAAIMEDSKDIKGLCKALKITEIEMLTLQLNGLKNFEALVKFVKDNVNSKTLVCSICIVTHEIVIKDSNPTEKHIKEISKILLGHHI</sequence>
<organism evidence="1 2">
    <name type="scientific">Panagrolaimus superbus</name>
    <dbReference type="NCBI Taxonomy" id="310955"/>
    <lineage>
        <taxon>Eukaryota</taxon>
        <taxon>Metazoa</taxon>
        <taxon>Ecdysozoa</taxon>
        <taxon>Nematoda</taxon>
        <taxon>Chromadorea</taxon>
        <taxon>Rhabditida</taxon>
        <taxon>Tylenchina</taxon>
        <taxon>Panagrolaimomorpha</taxon>
        <taxon>Panagrolaimoidea</taxon>
        <taxon>Panagrolaimidae</taxon>
        <taxon>Panagrolaimus</taxon>
    </lineage>
</organism>
<dbReference type="AlphaFoldDB" id="A0A914YA23"/>
<dbReference type="WBParaSite" id="PSU_v2.g14373.t1">
    <property type="protein sequence ID" value="PSU_v2.g14373.t1"/>
    <property type="gene ID" value="PSU_v2.g14373"/>
</dbReference>
<protein>
    <submittedName>
        <fullName evidence="2">Uncharacterized protein</fullName>
    </submittedName>
</protein>
<proteinExistence type="predicted"/>
<reference evidence="2" key="1">
    <citation type="submission" date="2022-11" db="UniProtKB">
        <authorList>
            <consortium name="WormBaseParasite"/>
        </authorList>
    </citation>
    <scope>IDENTIFICATION</scope>
</reference>
<name>A0A914YA23_9BILA</name>
<accession>A0A914YA23</accession>
<dbReference type="Proteomes" id="UP000887577">
    <property type="component" value="Unplaced"/>
</dbReference>
<evidence type="ECO:0000313" key="2">
    <source>
        <dbReference type="WBParaSite" id="PSU_v2.g14373.t1"/>
    </source>
</evidence>
<evidence type="ECO:0000313" key="1">
    <source>
        <dbReference type="Proteomes" id="UP000887577"/>
    </source>
</evidence>